<evidence type="ECO:0000313" key="3">
    <source>
        <dbReference type="EMBL" id="GFY31954.1"/>
    </source>
</evidence>
<evidence type="ECO:0000256" key="1">
    <source>
        <dbReference type="SAM" id="MobiDB-lite"/>
    </source>
</evidence>
<name>A0A8X7BIS2_TRICX</name>
<dbReference type="EMBL" id="BMAU01021401">
    <property type="protein sequence ID" value="GFY31954.1"/>
    <property type="molecule type" value="Genomic_DNA"/>
</dbReference>
<keyword evidence="4" id="KW-1185">Reference proteome</keyword>
<evidence type="ECO:0000259" key="2">
    <source>
        <dbReference type="SMART" id="SM00343"/>
    </source>
</evidence>
<feature type="compositionally biased region" description="Low complexity" evidence="1">
    <location>
        <begin position="141"/>
        <end position="153"/>
    </location>
</feature>
<reference evidence="3" key="1">
    <citation type="submission" date="2020-08" db="EMBL/GenBank/DDBJ databases">
        <title>Multicomponent nature underlies the extraordinary mechanical properties of spider dragline silk.</title>
        <authorList>
            <person name="Kono N."/>
            <person name="Nakamura H."/>
            <person name="Mori M."/>
            <person name="Yoshida Y."/>
            <person name="Ohtoshi R."/>
            <person name="Malay A.D."/>
            <person name="Moran D.A.P."/>
            <person name="Tomita M."/>
            <person name="Numata K."/>
            <person name="Arakawa K."/>
        </authorList>
    </citation>
    <scope>NUCLEOTIDE SEQUENCE</scope>
</reference>
<protein>
    <submittedName>
        <fullName evidence="3">Nucleic-acid-binding protein from transposon X-element</fullName>
    </submittedName>
</protein>
<proteinExistence type="predicted"/>
<dbReference type="GO" id="GO:0008270">
    <property type="term" value="F:zinc ion binding"/>
    <property type="evidence" value="ECO:0007669"/>
    <property type="project" value="InterPro"/>
</dbReference>
<dbReference type="Gene3D" id="4.10.60.10">
    <property type="entry name" value="Zinc finger, CCHC-type"/>
    <property type="match status" value="1"/>
</dbReference>
<dbReference type="InterPro" id="IPR006579">
    <property type="entry name" value="Pre_C2HC_dom"/>
</dbReference>
<feature type="domain" description="CCHC-type" evidence="2">
    <location>
        <begin position="69"/>
        <end position="84"/>
    </location>
</feature>
<dbReference type="PANTHER" id="PTHR33273:SF2">
    <property type="entry name" value="ENDONUCLEASE_EXONUCLEASE_PHOSPHATASE DOMAIN-CONTAINING PROTEIN"/>
    <property type="match status" value="1"/>
</dbReference>
<dbReference type="Pfam" id="PF07530">
    <property type="entry name" value="PRE_C2HC"/>
    <property type="match status" value="1"/>
</dbReference>
<dbReference type="PANTHER" id="PTHR33273">
    <property type="entry name" value="DOMAIN-CONTAINING PROTEIN, PUTATIVE-RELATED"/>
    <property type="match status" value="1"/>
</dbReference>
<evidence type="ECO:0000313" key="4">
    <source>
        <dbReference type="Proteomes" id="UP000887159"/>
    </source>
</evidence>
<organism evidence="3 4">
    <name type="scientific">Trichonephila clavipes</name>
    <name type="common">Golden silk orbweaver</name>
    <name type="synonym">Nephila clavipes</name>
    <dbReference type="NCBI Taxonomy" id="2585209"/>
    <lineage>
        <taxon>Eukaryota</taxon>
        <taxon>Metazoa</taxon>
        <taxon>Ecdysozoa</taxon>
        <taxon>Arthropoda</taxon>
        <taxon>Chelicerata</taxon>
        <taxon>Arachnida</taxon>
        <taxon>Araneae</taxon>
        <taxon>Araneomorphae</taxon>
        <taxon>Entelegynae</taxon>
        <taxon>Araneoidea</taxon>
        <taxon>Nephilidae</taxon>
        <taxon>Trichonephila</taxon>
    </lineage>
</organism>
<feature type="region of interest" description="Disordered" evidence="1">
    <location>
        <begin position="108"/>
        <end position="190"/>
    </location>
</feature>
<dbReference type="SMART" id="SM00343">
    <property type="entry name" value="ZnF_C2HC"/>
    <property type="match status" value="2"/>
</dbReference>
<feature type="compositionally biased region" description="Basic and acidic residues" evidence="1">
    <location>
        <begin position="124"/>
        <end position="140"/>
    </location>
</feature>
<dbReference type="GO" id="GO:0003676">
    <property type="term" value="F:nucleic acid binding"/>
    <property type="evidence" value="ECO:0007669"/>
    <property type="project" value="InterPro"/>
</dbReference>
<dbReference type="InterPro" id="IPR001878">
    <property type="entry name" value="Znf_CCHC"/>
</dbReference>
<gene>
    <name evidence="3" type="primary">ORF1</name>
    <name evidence="3" type="ORF">TNCV_2620911</name>
</gene>
<comment type="caution">
    <text evidence="3">The sequence shown here is derived from an EMBL/GenBank/DDBJ whole genome shotgun (WGS) entry which is preliminary data.</text>
</comment>
<dbReference type="AlphaFoldDB" id="A0A8X7BIS2"/>
<accession>A0A8X7BIS2</accession>
<feature type="domain" description="CCHC-type" evidence="2">
    <location>
        <begin position="50"/>
        <end position="66"/>
    </location>
</feature>
<sequence>MTNRKTGLPMPLFFLSLPRNEANRDIYNITEICFMKIIVEPLKPRNGPAQCFRCQGFFHSSRYCTRNPKCVKCGKPHLTRDCKKTPDTDATCCHCQGNHPANYSGCPMNPLNKPPPPPKVNAWQERERKRRERLEAEKIQAHAASTTTATNSSIPQSAEPPTRPTETRTSPQLQAPPPQPPTAQPPQDSSLLGTLKELQDPQVVELLTTMKKIVAIAKQDKTQGEKTIELCHLLGIKI</sequence>
<dbReference type="Proteomes" id="UP000887159">
    <property type="component" value="Unassembled WGS sequence"/>
</dbReference>
<feature type="compositionally biased region" description="Pro residues" evidence="1">
    <location>
        <begin position="174"/>
        <end position="184"/>
    </location>
</feature>